<protein>
    <submittedName>
        <fullName evidence="1">Uncharacterized protein</fullName>
    </submittedName>
</protein>
<accession>A0A7K1L3W5</accession>
<proteinExistence type="predicted"/>
<dbReference type="Proteomes" id="UP000432015">
    <property type="component" value="Unassembled WGS sequence"/>
</dbReference>
<sequence>MTWRNIAVLGAVAVGVGAVAGRAEGAVAAATGLAVVVMAAALPATPRTPRSDGGYAAPEPDPLAPFVTYRKIETSLGWANTSGTHYDRVVRPLLARLLAERLLERHGVDMAARPDLARDLVGPELWPYFDPAGTGARTGDAVLRRLVERLEEV</sequence>
<reference evidence="1 2" key="1">
    <citation type="submission" date="2019-11" db="EMBL/GenBank/DDBJ databases">
        <authorList>
            <person name="Cao P."/>
        </authorList>
    </citation>
    <scope>NUCLEOTIDE SEQUENCE [LARGE SCALE GENOMIC DNA]</scope>
    <source>
        <strain evidence="1 2">NEAU-AAG5</strain>
    </source>
</reference>
<dbReference type="AlphaFoldDB" id="A0A7K1L3W5"/>
<name>A0A7K1L3W5_9ACTN</name>
<dbReference type="EMBL" id="WOFH01000007">
    <property type="protein sequence ID" value="MUN39003.1"/>
    <property type="molecule type" value="Genomic_DNA"/>
</dbReference>
<evidence type="ECO:0000313" key="1">
    <source>
        <dbReference type="EMBL" id="MUN39003.1"/>
    </source>
</evidence>
<dbReference type="RefSeq" id="WP_156218193.1">
    <property type="nucleotide sequence ID" value="NZ_WOFH01000007.1"/>
</dbReference>
<organism evidence="1 2">
    <name type="scientific">Actinomadura litoris</name>
    <dbReference type="NCBI Taxonomy" id="2678616"/>
    <lineage>
        <taxon>Bacteria</taxon>
        <taxon>Bacillati</taxon>
        <taxon>Actinomycetota</taxon>
        <taxon>Actinomycetes</taxon>
        <taxon>Streptosporangiales</taxon>
        <taxon>Thermomonosporaceae</taxon>
        <taxon>Actinomadura</taxon>
    </lineage>
</organism>
<keyword evidence="2" id="KW-1185">Reference proteome</keyword>
<evidence type="ECO:0000313" key="2">
    <source>
        <dbReference type="Proteomes" id="UP000432015"/>
    </source>
</evidence>
<gene>
    <name evidence="1" type="ORF">GNZ18_20700</name>
</gene>
<comment type="caution">
    <text evidence="1">The sequence shown here is derived from an EMBL/GenBank/DDBJ whole genome shotgun (WGS) entry which is preliminary data.</text>
</comment>